<dbReference type="Pfam" id="PF16815">
    <property type="entry name" value="HRI1"/>
    <property type="match status" value="1"/>
</dbReference>
<gene>
    <name evidence="1" type="ORF">BT96DRAFT_525088</name>
</gene>
<dbReference type="InterPro" id="IPR031818">
    <property type="entry name" value="Hri1"/>
</dbReference>
<evidence type="ECO:0000313" key="1">
    <source>
        <dbReference type="EMBL" id="KAE9409445.1"/>
    </source>
</evidence>
<dbReference type="OrthoDB" id="4045395at2759"/>
<dbReference type="InterPro" id="IPR043047">
    <property type="entry name" value="Hri1_N_sf"/>
</dbReference>
<name>A0A6A4ILW2_9AGAR</name>
<dbReference type="EMBL" id="ML769387">
    <property type="protein sequence ID" value="KAE9409445.1"/>
    <property type="molecule type" value="Genomic_DNA"/>
</dbReference>
<keyword evidence="2" id="KW-1185">Reference proteome</keyword>
<dbReference type="AlphaFoldDB" id="A0A6A4ILW2"/>
<sequence length="207" mass="23381">MPSTISFRDSIRWIPDEASEPTDTVVLTGGKTGVFLDARFIKGSEELDWAFAGYRSTVIAEGKELIKFTHLIDSRTKDPSQMTDYGSNTELPDGTTLEKGEMVNPATGKMTSYEEIWRDETFDDGALFLRNVSSTIWYARIGSWQLALGRDFSGNFWAFQAHLLNLKWTTVHSTSDAVKLLPDDTSNWVEGKEVQWNGDQWLILEKA</sequence>
<accession>A0A6A4ILW2</accession>
<evidence type="ECO:0000313" key="2">
    <source>
        <dbReference type="Proteomes" id="UP000799118"/>
    </source>
</evidence>
<reference evidence="1" key="1">
    <citation type="journal article" date="2019" name="Environ. Microbiol.">
        <title>Fungal ecological strategies reflected in gene transcription - a case study of two litter decomposers.</title>
        <authorList>
            <person name="Barbi F."/>
            <person name="Kohler A."/>
            <person name="Barry K."/>
            <person name="Baskaran P."/>
            <person name="Daum C."/>
            <person name="Fauchery L."/>
            <person name="Ihrmark K."/>
            <person name="Kuo A."/>
            <person name="LaButti K."/>
            <person name="Lipzen A."/>
            <person name="Morin E."/>
            <person name="Grigoriev I.V."/>
            <person name="Henrissat B."/>
            <person name="Lindahl B."/>
            <person name="Martin F."/>
        </authorList>
    </citation>
    <scope>NUCLEOTIDE SEQUENCE</scope>
    <source>
        <strain evidence="1">JB14</strain>
    </source>
</reference>
<dbReference type="Proteomes" id="UP000799118">
    <property type="component" value="Unassembled WGS sequence"/>
</dbReference>
<organism evidence="1 2">
    <name type="scientific">Gymnopus androsaceus JB14</name>
    <dbReference type="NCBI Taxonomy" id="1447944"/>
    <lineage>
        <taxon>Eukaryota</taxon>
        <taxon>Fungi</taxon>
        <taxon>Dikarya</taxon>
        <taxon>Basidiomycota</taxon>
        <taxon>Agaricomycotina</taxon>
        <taxon>Agaricomycetes</taxon>
        <taxon>Agaricomycetidae</taxon>
        <taxon>Agaricales</taxon>
        <taxon>Marasmiineae</taxon>
        <taxon>Omphalotaceae</taxon>
        <taxon>Gymnopus</taxon>
    </lineage>
</organism>
<protein>
    <recommendedName>
        <fullName evidence="3">Protein HRI1</fullName>
    </recommendedName>
</protein>
<proteinExistence type="predicted"/>
<evidence type="ECO:0008006" key="3">
    <source>
        <dbReference type="Google" id="ProtNLM"/>
    </source>
</evidence>
<dbReference type="Gene3D" id="2.40.128.320">
    <property type="entry name" value="Protein HRI1, N-terminal domain"/>
    <property type="match status" value="1"/>
</dbReference>